<organism evidence="3 4">
    <name type="scientific">Triparma laevis f. longispina</name>
    <dbReference type="NCBI Taxonomy" id="1714387"/>
    <lineage>
        <taxon>Eukaryota</taxon>
        <taxon>Sar</taxon>
        <taxon>Stramenopiles</taxon>
        <taxon>Ochrophyta</taxon>
        <taxon>Bolidophyceae</taxon>
        <taxon>Parmales</taxon>
        <taxon>Triparmaceae</taxon>
        <taxon>Triparma</taxon>
    </lineage>
</organism>
<dbReference type="SUPFAM" id="SSF54768">
    <property type="entry name" value="dsRNA-binding domain-like"/>
    <property type="match status" value="2"/>
</dbReference>
<comment type="caution">
    <text evidence="3">The sequence shown here is derived from an EMBL/GenBank/DDBJ whole genome shotgun (WGS) entry which is preliminary data.</text>
</comment>
<dbReference type="SMART" id="SM00358">
    <property type="entry name" value="DSRM"/>
    <property type="match status" value="2"/>
</dbReference>
<proteinExistence type="predicted"/>
<dbReference type="InterPro" id="IPR014720">
    <property type="entry name" value="dsRBD_dom"/>
</dbReference>
<sequence length="253" mass="27812">MNFRRVSSPSRPVSMDFEEARLRHSITAVWTYSQSGPDHLPSFAADLTLREALGGGHGPYRGEASSKRRAKEAACRAAIDDIESWGPGDVRPGKRELNPSLKTPVMRAMEYFDVSSQILSFEESQEGVQLFSCKARVDGKVRAEGEWDSKQGAKHAACLALLETLGAPDGRVKEREETLAWVGDRALYMIVAMMGEERGWTGKRMQDVSAKIFCNEFLATHGDSGGGVHQRGTEVEKRVGEEVLGGEKLRGAK</sequence>
<dbReference type="EMBL" id="BRXW01000598">
    <property type="protein sequence ID" value="GMH68778.1"/>
    <property type="molecule type" value="Genomic_DNA"/>
</dbReference>
<dbReference type="Gene3D" id="3.30.160.20">
    <property type="match status" value="2"/>
</dbReference>
<evidence type="ECO:0000256" key="1">
    <source>
        <dbReference type="PROSITE-ProRule" id="PRU00266"/>
    </source>
</evidence>
<gene>
    <name evidence="3" type="ORF">TrLO_g1820</name>
</gene>
<name>A0A9W7E7Y8_9STRA</name>
<dbReference type="AlphaFoldDB" id="A0A9W7E7Y8"/>
<dbReference type="Pfam" id="PF00035">
    <property type="entry name" value="dsrm"/>
    <property type="match status" value="2"/>
</dbReference>
<dbReference type="CDD" id="cd00048">
    <property type="entry name" value="DSRM_SF"/>
    <property type="match status" value="1"/>
</dbReference>
<keyword evidence="4" id="KW-1185">Reference proteome</keyword>
<evidence type="ECO:0000313" key="4">
    <source>
        <dbReference type="Proteomes" id="UP001165122"/>
    </source>
</evidence>
<dbReference type="PROSITE" id="PS50137">
    <property type="entry name" value="DS_RBD"/>
    <property type="match status" value="1"/>
</dbReference>
<evidence type="ECO:0000259" key="2">
    <source>
        <dbReference type="PROSITE" id="PS50137"/>
    </source>
</evidence>
<dbReference type="GO" id="GO:0003723">
    <property type="term" value="F:RNA binding"/>
    <property type="evidence" value="ECO:0007669"/>
    <property type="project" value="UniProtKB-UniRule"/>
</dbReference>
<accession>A0A9W7E7Y8</accession>
<feature type="domain" description="DRBM" evidence="2">
    <location>
        <begin position="1"/>
        <end position="84"/>
    </location>
</feature>
<evidence type="ECO:0000313" key="3">
    <source>
        <dbReference type="EMBL" id="GMH68778.1"/>
    </source>
</evidence>
<reference evidence="4" key="1">
    <citation type="journal article" date="2023" name="Commun. Biol.">
        <title>Genome analysis of Parmales, the sister group of diatoms, reveals the evolutionary specialization of diatoms from phago-mixotrophs to photoautotrophs.</title>
        <authorList>
            <person name="Ban H."/>
            <person name="Sato S."/>
            <person name="Yoshikawa S."/>
            <person name="Yamada K."/>
            <person name="Nakamura Y."/>
            <person name="Ichinomiya M."/>
            <person name="Sato N."/>
            <person name="Blanc-Mathieu R."/>
            <person name="Endo H."/>
            <person name="Kuwata A."/>
            <person name="Ogata H."/>
        </authorList>
    </citation>
    <scope>NUCLEOTIDE SEQUENCE [LARGE SCALE GENOMIC DNA]</scope>
    <source>
        <strain evidence="4">NIES 3700</strain>
    </source>
</reference>
<keyword evidence="1" id="KW-0694">RNA-binding</keyword>
<dbReference type="Proteomes" id="UP001165122">
    <property type="component" value="Unassembled WGS sequence"/>
</dbReference>
<protein>
    <recommendedName>
        <fullName evidence="2">DRBM domain-containing protein</fullName>
    </recommendedName>
</protein>